<gene>
    <name evidence="2" type="ORF">EZS28_016891</name>
</gene>
<feature type="transmembrane region" description="Helical" evidence="1">
    <location>
        <begin position="12"/>
        <end position="33"/>
    </location>
</feature>
<protein>
    <submittedName>
        <fullName evidence="2">Uncharacterized protein</fullName>
    </submittedName>
</protein>
<dbReference type="Proteomes" id="UP000324800">
    <property type="component" value="Unassembled WGS sequence"/>
</dbReference>
<keyword evidence="1" id="KW-0812">Transmembrane</keyword>
<organism evidence="2 3">
    <name type="scientific">Streblomastix strix</name>
    <dbReference type="NCBI Taxonomy" id="222440"/>
    <lineage>
        <taxon>Eukaryota</taxon>
        <taxon>Metamonada</taxon>
        <taxon>Preaxostyla</taxon>
        <taxon>Oxymonadida</taxon>
        <taxon>Streblomastigidae</taxon>
        <taxon>Streblomastix</taxon>
    </lineage>
</organism>
<keyword evidence="1" id="KW-1133">Transmembrane helix</keyword>
<proteinExistence type="predicted"/>
<evidence type="ECO:0000256" key="1">
    <source>
        <dbReference type="SAM" id="Phobius"/>
    </source>
</evidence>
<name>A0A5J4VY54_9EUKA</name>
<accession>A0A5J4VY54</accession>
<evidence type="ECO:0000313" key="3">
    <source>
        <dbReference type="Proteomes" id="UP000324800"/>
    </source>
</evidence>
<keyword evidence="1" id="KW-0472">Membrane</keyword>
<comment type="caution">
    <text evidence="2">The sequence shown here is derived from an EMBL/GenBank/DDBJ whole genome shotgun (WGS) entry which is preliminary data.</text>
</comment>
<dbReference type="EMBL" id="SNRW01004316">
    <property type="protein sequence ID" value="KAA6387581.1"/>
    <property type="molecule type" value="Genomic_DNA"/>
</dbReference>
<feature type="non-terminal residue" evidence="2">
    <location>
        <position position="1"/>
    </location>
</feature>
<sequence length="59" mass="6724">FEDPQNLSIDVTFTTSNGFVCIIGFEMWIYLLLANENRLPNQNDYPSDIKGKANKSNIL</sequence>
<dbReference type="AlphaFoldDB" id="A0A5J4VY54"/>
<evidence type="ECO:0000313" key="2">
    <source>
        <dbReference type="EMBL" id="KAA6387581.1"/>
    </source>
</evidence>
<reference evidence="2 3" key="1">
    <citation type="submission" date="2019-03" db="EMBL/GenBank/DDBJ databases">
        <title>Single cell metagenomics reveals metabolic interactions within the superorganism composed of flagellate Streblomastix strix and complex community of Bacteroidetes bacteria on its surface.</title>
        <authorList>
            <person name="Treitli S.C."/>
            <person name="Kolisko M."/>
            <person name="Husnik F."/>
            <person name="Keeling P."/>
            <person name="Hampl V."/>
        </authorList>
    </citation>
    <scope>NUCLEOTIDE SEQUENCE [LARGE SCALE GENOMIC DNA]</scope>
    <source>
        <strain evidence="2">ST1C</strain>
    </source>
</reference>